<proteinExistence type="predicted"/>
<accession>A0A1Q3B5P3</accession>
<comment type="caution">
    <text evidence="1">The sequence shown here is derived from an EMBL/GenBank/DDBJ whole genome shotgun (WGS) entry which is preliminary data.</text>
</comment>
<name>A0A1Q3B5P3_CEPFO</name>
<dbReference type="PANTHER" id="PTHR31973">
    <property type="entry name" value="POLYPROTEIN, PUTATIVE-RELATED"/>
    <property type="match status" value="1"/>
</dbReference>
<reference evidence="2" key="1">
    <citation type="submission" date="2016-04" db="EMBL/GenBank/DDBJ databases">
        <title>Cephalotus genome sequencing.</title>
        <authorList>
            <person name="Fukushima K."/>
            <person name="Hasebe M."/>
            <person name="Fang X."/>
        </authorList>
    </citation>
    <scope>NUCLEOTIDE SEQUENCE [LARGE SCALE GENOMIC DNA]</scope>
    <source>
        <strain evidence="2">cv. St1</strain>
    </source>
</reference>
<dbReference type="InParanoid" id="A0A1Q3B5P3"/>
<dbReference type="Proteomes" id="UP000187406">
    <property type="component" value="Unassembled WGS sequence"/>
</dbReference>
<keyword evidence="2" id="KW-1185">Reference proteome</keyword>
<gene>
    <name evidence="1" type="ORF">CFOL_v3_06846</name>
</gene>
<organism evidence="1 2">
    <name type="scientific">Cephalotus follicularis</name>
    <name type="common">Albany pitcher plant</name>
    <dbReference type="NCBI Taxonomy" id="3775"/>
    <lineage>
        <taxon>Eukaryota</taxon>
        <taxon>Viridiplantae</taxon>
        <taxon>Streptophyta</taxon>
        <taxon>Embryophyta</taxon>
        <taxon>Tracheophyta</taxon>
        <taxon>Spermatophyta</taxon>
        <taxon>Magnoliopsida</taxon>
        <taxon>eudicotyledons</taxon>
        <taxon>Gunneridae</taxon>
        <taxon>Pentapetalae</taxon>
        <taxon>rosids</taxon>
        <taxon>fabids</taxon>
        <taxon>Oxalidales</taxon>
        <taxon>Cephalotaceae</taxon>
        <taxon>Cephalotus</taxon>
    </lineage>
</organism>
<dbReference type="EMBL" id="BDDD01000302">
    <property type="protein sequence ID" value="GAV63327.1"/>
    <property type="molecule type" value="Genomic_DNA"/>
</dbReference>
<evidence type="ECO:0000313" key="1">
    <source>
        <dbReference type="EMBL" id="GAV63327.1"/>
    </source>
</evidence>
<dbReference type="AlphaFoldDB" id="A0A1Q3B5P3"/>
<feature type="non-terminal residue" evidence="1">
    <location>
        <position position="1"/>
    </location>
</feature>
<dbReference type="OrthoDB" id="125347at2759"/>
<evidence type="ECO:0000313" key="2">
    <source>
        <dbReference type="Proteomes" id="UP000187406"/>
    </source>
</evidence>
<dbReference type="STRING" id="3775.A0A1Q3B5P3"/>
<protein>
    <submittedName>
        <fullName evidence="1">Uncharacterized protein</fullName>
    </submittedName>
</protein>
<dbReference type="PANTHER" id="PTHR31973:SF197">
    <property type="entry name" value="SWIM-TYPE DOMAIN-CONTAINING PROTEIN"/>
    <property type="match status" value="1"/>
</dbReference>
<feature type="non-terminal residue" evidence="1">
    <location>
        <position position="130"/>
    </location>
</feature>
<sequence>WISLKLGDRLKADPNMRYELMEEMLTSQYGVKLSKHQLYRAKQFAKEMYEGNHAKSCSYLYKYAEMISPLFFKRIFFCFYSVKVGFLKGCRPFLGLDGCHLIGPFGGVLLVVVFADGDIGFFPVAYADIQ</sequence>